<organism evidence="7">
    <name type="scientific">marine sediment metagenome</name>
    <dbReference type="NCBI Taxonomy" id="412755"/>
    <lineage>
        <taxon>unclassified sequences</taxon>
        <taxon>metagenomes</taxon>
        <taxon>ecological metagenomes</taxon>
    </lineage>
</organism>
<reference evidence="7" key="1">
    <citation type="journal article" date="2014" name="Front. Microbiol.">
        <title>High frequency of phylogenetically diverse reductive dehalogenase-homologous genes in deep subseafloor sedimentary metagenomes.</title>
        <authorList>
            <person name="Kawai M."/>
            <person name="Futagami T."/>
            <person name="Toyoda A."/>
            <person name="Takaki Y."/>
            <person name="Nishi S."/>
            <person name="Hori S."/>
            <person name="Arai W."/>
            <person name="Tsubouchi T."/>
            <person name="Morono Y."/>
            <person name="Uchiyama I."/>
            <person name="Ito T."/>
            <person name="Fujiyama A."/>
            <person name="Inagaki F."/>
            <person name="Takami H."/>
        </authorList>
    </citation>
    <scope>NUCLEOTIDE SEQUENCE</scope>
    <source>
        <strain evidence="7">Expedition CK06-06</strain>
    </source>
</reference>
<evidence type="ECO:0000256" key="4">
    <source>
        <dbReference type="ARBA" id="ARBA00022989"/>
    </source>
</evidence>
<feature type="non-terminal residue" evidence="7">
    <location>
        <position position="243"/>
    </location>
</feature>
<feature type="transmembrane region" description="Helical" evidence="6">
    <location>
        <begin position="166"/>
        <end position="183"/>
    </location>
</feature>
<feature type="transmembrane region" description="Helical" evidence="6">
    <location>
        <begin position="72"/>
        <end position="92"/>
    </location>
</feature>
<dbReference type="PANTHER" id="PTHR30250">
    <property type="entry name" value="PST FAMILY PREDICTED COLANIC ACID TRANSPORTER"/>
    <property type="match status" value="1"/>
</dbReference>
<dbReference type="EMBL" id="BART01032539">
    <property type="protein sequence ID" value="GAH12035.1"/>
    <property type="molecule type" value="Genomic_DNA"/>
</dbReference>
<protein>
    <recommendedName>
        <fullName evidence="8">Polysaccharide biosynthesis protein C-terminal domain-containing protein</fullName>
    </recommendedName>
</protein>
<dbReference type="GO" id="GO:0005886">
    <property type="term" value="C:plasma membrane"/>
    <property type="evidence" value="ECO:0007669"/>
    <property type="project" value="UniProtKB-SubCell"/>
</dbReference>
<keyword evidence="5 6" id="KW-0472">Membrane</keyword>
<dbReference type="Pfam" id="PF01943">
    <property type="entry name" value="Polysacc_synt"/>
    <property type="match status" value="1"/>
</dbReference>
<feature type="transmembrane region" description="Helical" evidence="6">
    <location>
        <begin position="139"/>
        <end position="160"/>
    </location>
</feature>
<feature type="transmembrane region" description="Helical" evidence="6">
    <location>
        <begin position="25"/>
        <end position="46"/>
    </location>
</feature>
<dbReference type="PANTHER" id="PTHR30250:SF11">
    <property type="entry name" value="O-ANTIGEN TRANSPORTER-RELATED"/>
    <property type="match status" value="1"/>
</dbReference>
<sequence>SSGLALLIAILLARALGPSQYGAYSIAMGCLAVLVAVGALGLPQVVTREVAAFNARGDWPVLAGLRKFSRRIPLGSGLCLGAFVISVALPMASRSPEPFKYQSLAIAALILPIQILTSSLGAFQVGIHRITLGQIPSAVIRPTVFLILIVVVQLLVPGSFSGPSAMFLNLGAAATALVIAHLIDRSARVPSHGVDKPLFRRPEWLKAGFPLMIASLLSAINSQADILMLGSMRGAESAGLYQV</sequence>
<proteinExistence type="predicted"/>
<evidence type="ECO:0008006" key="8">
    <source>
        <dbReference type="Google" id="ProtNLM"/>
    </source>
</evidence>
<keyword evidence="2" id="KW-1003">Cell membrane</keyword>
<keyword evidence="4 6" id="KW-1133">Transmembrane helix</keyword>
<evidence type="ECO:0000256" key="6">
    <source>
        <dbReference type="SAM" id="Phobius"/>
    </source>
</evidence>
<comment type="subcellular location">
    <subcellularLocation>
        <location evidence="1">Cell membrane</location>
        <topology evidence="1">Multi-pass membrane protein</topology>
    </subcellularLocation>
</comment>
<evidence type="ECO:0000256" key="1">
    <source>
        <dbReference type="ARBA" id="ARBA00004651"/>
    </source>
</evidence>
<gene>
    <name evidence="7" type="ORF">S01H4_56199</name>
</gene>
<feature type="non-terminal residue" evidence="7">
    <location>
        <position position="1"/>
    </location>
</feature>
<evidence type="ECO:0000256" key="2">
    <source>
        <dbReference type="ARBA" id="ARBA00022475"/>
    </source>
</evidence>
<keyword evidence="3 6" id="KW-0812">Transmembrane</keyword>
<comment type="caution">
    <text evidence="7">The sequence shown here is derived from an EMBL/GenBank/DDBJ whole genome shotgun (WGS) entry which is preliminary data.</text>
</comment>
<name>X1DUZ9_9ZZZZ</name>
<accession>X1DUZ9</accession>
<feature type="transmembrane region" description="Helical" evidence="6">
    <location>
        <begin position="104"/>
        <end position="127"/>
    </location>
</feature>
<evidence type="ECO:0000256" key="5">
    <source>
        <dbReference type="ARBA" id="ARBA00023136"/>
    </source>
</evidence>
<evidence type="ECO:0000256" key="3">
    <source>
        <dbReference type="ARBA" id="ARBA00022692"/>
    </source>
</evidence>
<dbReference type="InterPro" id="IPR002797">
    <property type="entry name" value="Polysacc_synth"/>
</dbReference>
<dbReference type="InterPro" id="IPR050833">
    <property type="entry name" value="Poly_Biosynth_Transport"/>
</dbReference>
<evidence type="ECO:0000313" key="7">
    <source>
        <dbReference type="EMBL" id="GAH12035.1"/>
    </source>
</evidence>
<dbReference type="AlphaFoldDB" id="X1DUZ9"/>